<dbReference type="InterPro" id="IPR005064">
    <property type="entry name" value="BUG"/>
</dbReference>
<keyword evidence="2" id="KW-0732">Signal</keyword>
<reference evidence="3 4" key="1">
    <citation type="submission" date="2020-02" db="EMBL/GenBank/DDBJ databases">
        <title>Whole-genome analyses of novel actinobacteria.</title>
        <authorList>
            <person name="Sahin N."/>
            <person name="Gencbay T."/>
        </authorList>
    </citation>
    <scope>NUCLEOTIDE SEQUENCE [LARGE SCALE GENOMIC DNA]</scope>
    <source>
        <strain evidence="3 4">HC44</strain>
    </source>
</reference>
<sequence length="342" mass="35287">MKSTSTYYRTVAALVTAGLVGGCAVGAADEGDGGGDKTVAYPTEGISVLAPGSPGGGWDTRARGMSQALTKCDVIDQKVTVTNKPGAGGTIGLAEFIEHKGDMHQLMVMDTVTMLGGIAVNKSPVDMKSLTPVAGLTSSPSVLVVPKKSPYDDLKSLLADLEKKPKSIKWTGGSVGGADHIQAALLGKSKGVSPDRINYVPTGGGGETVSQLLSGAATVGMATVTELRGQIEAGELKVLALAEKPEGQEIEGIDAPSLAELGLEEAAVSSVGGVLAPSGLSDAEQQAVVDTVRKMRDSNCWKDVLKRNDWTDAWTPGDEFGDLIGKQEDQVNDVLKELGLVK</sequence>
<evidence type="ECO:0000256" key="1">
    <source>
        <dbReference type="ARBA" id="ARBA00006987"/>
    </source>
</evidence>
<dbReference type="Gene3D" id="3.40.190.10">
    <property type="entry name" value="Periplasmic binding protein-like II"/>
    <property type="match status" value="1"/>
</dbReference>
<dbReference type="EMBL" id="JAAKZY010000030">
    <property type="protein sequence ID" value="NGO08406.1"/>
    <property type="molecule type" value="Genomic_DNA"/>
</dbReference>
<dbReference type="InterPro" id="IPR042100">
    <property type="entry name" value="Bug_dom1"/>
</dbReference>
<dbReference type="AlphaFoldDB" id="A0A6G4V325"/>
<dbReference type="PANTHER" id="PTHR42928:SF3">
    <property type="entry name" value="UPF0065 PROTEIN YFLP"/>
    <property type="match status" value="1"/>
</dbReference>
<dbReference type="RefSeq" id="WP_165258143.1">
    <property type="nucleotide sequence ID" value="NZ_JAAKZY010000030.1"/>
</dbReference>
<dbReference type="Pfam" id="PF03401">
    <property type="entry name" value="TctC"/>
    <property type="match status" value="1"/>
</dbReference>
<evidence type="ECO:0000313" key="3">
    <source>
        <dbReference type="EMBL" id="NGO08406.1"/>
    </source>
</evidence>
<feature type="chain" id="PRO_5026171456" evidence="2">
    <location>
        <begin position="28"/>
        <end position="342"/>
    </location>
</feature>
<keyword evidence="4" id="KW-1185">Reference proteome</keyword>
<organism evidence="3 4">
    <name type="scientific">Streptomyces scabichelini</name>
    <dbReference type="NCBI Taxonomy" id="2711217"/>
    <lineage>
        <taxon>Bacteria</taxon>
        <taxon>Bacillati</taxon>
        <taxon>Actinomycetota</taxon>
        <taxon>Actinomycetes</taxon>
        <taxon>Kitasatosporales</taxon>
        <taxon>Streptomycetaceae</taxon>
        <taxon>Streptomyces</taxon>
    </lineage>
</organism>
<name>A0A6G4V325_9ACTN</name>
<protein>
    <submittedName>
        <fullName evidence="3">Tripartite tricarboxylate transporter substrate binding protein</fullName>
    </submittedName>
</protein>
<feature type="signal peptide" evidence="2">
    <location>
        <begin position="1"/>
        <end position="27"/>
    </location>
</feature>
<comment type="similarity">
    <text evidence="1">Belongs to the UPF0065 (bug) family.</text>
</comment>
<accession>A0A6G4V325</accession>
<evidence type="ECO:0000313" key="4">
    <source>
        <dbReference type="Proteomes" id="UP000472335"/>
    </source>
</evidence>
<dbReference type="PROSITE" id="PS51257">
    <property type="entry name" value="PROKAR_LIPOPROTEIN"/>
    <property type="match status" value="1"/>
</dbReference>
<comment type="caution">
    <text evidence="3">The sequence shown here is derived from an EMBL/GenBank/DDBJ whole genome shotgun (WGS) entry which is preliminary data.</text>
</comment>
<dbReference type="PANTHER" id="PTHR42928">
    <property type="entry name" value="TRICARBOXYLATE-BINDING PROTEIN"/>
    <property type="match status" value="1"/>
</dbReference>
<dbReference type="CDD" id="cd07012">
    <property type="entry name" value="PBP2_Bug_TTT"/>
    <property type="match status" value="1"/>
</dbReference>
<evidence type="ECO:0000256" key="2">
    <source>
        <dbReference type="SAM" id="SignalP"/>
    </source>
</evidence>
<dbReference type="PIRSF" id="PIRSF017082">
    <property type="entry name" value="YflP"/>
    <property type="match status" value="1"/>
</dbReference>
<dbReference type="Proteomes" id="UP000472335">
    <property type="component" value="Unassembled WGS sequence"/>
</dbReference>
<gene>
    <name evidence="3" type="ORF">G5C60_12430</name>
</gene>
<proteinExistence type="inferred from homology"/>
<dbReference type="Gene3D" id="3.40.190.150">
    <property type="entry name" value="Bordetella uptake gene, domain 1"/>
    <property type="match status" value="1"/>
</dbReference>
<dbReference type="SUPFAM" id="SSF53850">
    <property type="entry name" value="Periplasmic binding protein-like II"/>
    <property type="match status" value="1"/>
</dbReference>